<accession>A0ACB9M272</accession>
<organism evidence="1 2">
    <name type="scientific">Bauhinia variegata</name>
    <name type="common">Purple orchid tree</name>
    <name type="synonym">Phanera variegata</name>
    <dbReference type="NCBI Taxonomy" id="167791"/>
    <lineage>
        <taxon>Eukaryota</taxon>
        <taxon>Viridiplantae</taxon>
        <taxon>Streptophyta</taxon>
        <taxon>Embryophyta</taxon>
        <taxon>Tracheophyta</taxon>
        <taxon>Spermatophyta</taxon>
        <taxon>Magnoliopsida</taxon>
        <taxon>eudicotyledons</taxon>
        <taxon>Gunneridae</taxon>
        <taxon>Pentapetalae</taxon>
        <taxon>rosids</taxon>
        <taxon>fabids</taxon>
        <taxon>Fabales</taxon>
        <taxon>Fabaceae</taxon>
        <taxon>Cercidoideae</taxon>
        <taxon>Cercideae</taxon>
        <taxon>Bauhiniinae</taxon>
        <taxon>Bauhinia</taxon>
    </lineage>
</organism>
<proteinExistence type="predicted"/>
<name>A0ACB9M272_BAUVA</name>
<evidence type="ECO:0000313" key="1">
    <source>
        <dbReference type="EMBL" id="KAI4318068.1"/>
    </source>
</evidence>
<dbReference type="Proteomes" id="UP000828941">
    <property type="component" value="Chromosome 10"/>
</dbReference>
<reference evidence="1 2" key="1">
    <citation type="journal article" date="2022" name="DNA Res.">
        <title>Chromosomal-level genome assembly of the orchid tree Bauhinia variegata (Leguminosae; Cercidoideae) supports the allotetraploid origin hypothesis of Bauhinia.</title>
        <authorList>
            <person name="Zhong Y."/>
            <person name="Chen Y."/>
            <person name="Zheng D."/>
            <person name="Pang J."/>
            <person name="Liu Y."/>
            <person name="Luo S."/>
            <person name="Meng S."/>
            <person name="Qian L."/>
            <person name="Wei D."/>
            <person name="Dai S."/>
            <person name="Zhou R."/>
        </authorList>
    </citation>
    <scope>NUCLEOTIDE SEQUENCE [LARGE SCALE GENOMIC DNA]</scope>
    <source>
        <strain evidence="1">BV-YZ2020</strain>
    </source>
</reference>
<dbReference type="EMBL" id="CM039435">
    <property type="protein sequence ID" value="KAI4318068.1"/>
    <property type="molecule type" value="Genomic_DNA"/>
</dbReference>
<keyword evidence="2" id="KW-1185">Reference proteome</keyword>
<evidence type="ECO:0000313" key="2">
    <source>
        <dbReference type="Proteomes" id="UP000828941"/>
    </source>
</evidence>
<gene>
    <name evidence="1" type="ORF">L6164_025877</name>
</gene>
<protein>
    <submittedName>
        <fullName evidence="1">Uncharacterized protein</fullName>
    </submittedName>
</protein>
<sequence>MKGNEKDKSITENTCGSSFSLGADWDGARVILFERGSLRFREQGLFCIWGFTRDSKKLRFFFLLGIWVASEKKGFASSWLGFREASVSVFHSSLQSDLMAVRVNLLCKKLKKLAEEKSEEEISPHLLKMGTEFERLL</sequence>
<comment type="caution">
    <text evidence="1">The sequence shown here is derived from an EMBL/GenBank/DDBJ whole genome shotgun (WGS) entry which is preliminary data.</text>
</comment>